<comment type="caution">
    <text evidence="1">The sequence shown here is derived from an EMBL/GenBank/DDBJ whole genome shotgun (WGS) entry which is preliminary data.</text>
</comment>
<evidence type="ECO:0000313" key="2">
    <source>
        <dbReference type="Proteomes" id="UP000811609"/>
    </source>
</evidence>
<keyword evidence="2" id="KW-1185">Reference proteome</keyword>
<protein>
    <submittedName>
        <fullName evidence="1">Uncharacterized protein</fullName>
    </submittedName>
</protein>
<organism evidence="1 2">
    <name type="scientific">Carya illinoinensis</name>
    <name type="common">Pecan</name>
    <dbReference type="NCBI Taxonomy" id="32201"/>
    <lineage>
        <taxon>Eukaryota</taxon>
        <taxon>Viridiplantae</taxon>
        <taxon>Streptophyta</taxon>
        <taxon>Embryophyta</taxon>
        <taxon>Tracheophyta</taxon>
        <taxon>Spermatophyta</taxon>
        <taxon>Magnoliopsida</taxon>
        <taxon>eudicotyledons</taxon>
        <taxon>Gunneridae</taxon>
        <taxon>Pentapetalae</taxon>
        <taxon>rosids</taxon>
        <taxon>fabids</taxon>
        <taxon>Fagales</taxon>
        <taxon>Juglandaceae</taxon>
        <taxon>Carya</taxon>
    </lineage>
</organism>
<evidence type="ECO:0000313" key="1">
    <source>
        <dbReference type="EMBL" id="KAG6636091.1"/>
    </source>
</evidence>
<accession>A0A8T1P2L1</accession>
<dbReference type="EMBL" id="CM031819">
    <property type="protein sequence ID" value="KAG6636091.1"/>
    <property type="molecule type" value="Genomic_DNA"/>
</dbReference>
<sequence>MLRDISRLNSRIVSLQSQTRTTRSIVTTTTTQKSSISYSVSVRTYSGSPNNHVSSLPEQIKHKQIYSKTGIQRQHIDVGVDISESPDHCQSNQQIECLPSSLHFSQFFLIFQLEKILSAPRKLL</sequence>
<dbReference type="AlphaFoldDB" id="A0A8T1P2L1"/>
<gene>
    <name evidence="1" type="ORF">CIPAW_11G086900</name>
</gene>
<dbReference type="Proteomes" id="UP000811609">
    <property type="component" value="Chromosome 11"/>
</dbReference>
<reference evidence="1" key="1">
    <citation type="submission" date="2020-12" db="EMBL/GenBank/DDBJ databases">
        <title>WGS assembly of Carya illinoinensis cv. Pawnee.</title>
        <authorList>
            <person name="Platts A."/>
            <person name="Shu S."/>
            <person name="Wright S."/>
            <person name="Barry K."/>
            <person name="Edger P."/>
            <person name="Pires J.C."/>
            <person name="Schmutz J."/>
        </authorList>
    </citation>
    <scope>NUCLEOTIDE SEQUENCE</scope>
    <source>
        <tissue evidence="1">Leaf</tissue>
    </source>
</reference>
<proteinExistence type="predicted"/>
<name>A0A8T1P2L1_CARIL</name>